<gene>
    <name evidence="1" type="ORF">J2I46_32295</name>
</gene>
<evidence type="ECO:0000313" key="2">
    <source>
        <dbReference type="Proteomes" id="UP000664628"/>
    </source>
</evidence>
<comment type="caution">
    <text evidence="1">The sequence shown here is derived from an EMBL/GenBank/DDBJ whole genome shotgun (WGS) entry which is preliminary data.</text>
</comment>
<dbReference type="RefSeq" id="WP_207333247.1">
    <property type="nucleotide sequence ID" value="NZ_JAFMYW010000031.1"/>
</dbReference>
<dbReference type="Proteomes" id="UP000664628">
    <property type="component" value="Unassembled WGS sequence"/>
</dbReference>
<evidence type="ECO:0008006" key="3">
    <source>
        <dbReference type="Google" id="ProtNLM"/>
    </source>
</evidence>
<evidence type="ECO:0000313" key="1">
    <source>
        <dbReference type="EMBL" id="MBO0953295.1"/>
    </source>
</evidence>
<accession>A0ABS3JTE8</accession>
<protein>
    <recommendedName>
        <fullName evidence="3">DUF4377 domain-containing protein</fullName>
    </recommendedName>
</protein>
<dbReference type="EMBL" id="JAFMYW010000031">
    <property type="protein sequence ID" value="MBO0953295.1"/>
    <property type="molecule type" value="Genomic_DNA"/>
</dbReference>
<keyword evidence="2" id="KW-1185">Reference proteome</keyword>
<organism evidence="1 2">
    <name type="scientific">Fibrella forsythiae</name>
    <dbReference type="NCBI Taxonomy" id="2817061"/>
    <lineage>
        <taxon>Bacteria</taxon>
        <taxon>Pseudomonadati</taxon>
        <taxon>Bacteroidota</taxon>
        <taxon>Cytophagia</taxon>
        <taxon>Cytophagales</taxon>
        <taxon>Spirosomataceae</taxon>
        <taxon>Fibrella</taxon>
    </lineage>
</organism>
<sequence length="106" mass="11750">MKRFTILLSVACLLSCHKTPVEPQEIKATIIGYRPPPYTGCREGYELKTETGQLLLGSSFDLPAPYDNAGKLAYPALVWIRYKVREAGPTCSYASDLVNILSIRAQ</sequence>
<name>A0ABS3JTE8_9BACT</name>
<reference evidence="1 2" key="1">
    <citation type="submission" date="2021-03" db="EMBL/GenBank/DDBJ databases">
        <title>Fibrella sp. HMF5405 genome sequencing and assembly.</title>
        <authorList>
            <person name="Kang H."/>
            <person name="Kim H."/>
            <person name="Bae S."/>
            <person name="Joh K."/>
        </authorList>
    </citation>
    <scope>NUCLEOTIDE SEQUENCE [LARGE SCALE GENOMIC DNA]</scope>
    <source>
        <strain evidence="1 2">HMF5405</strain>
    </source>
</reference>
<proteinExistence type="predicted"/>